<dbReference type="InterPro" id="IPR008979">
    <property type="entry name" value="Galactose-bd-like_sf"/>
</dbReference>
<evidence type="ECO:0000256" key="6">
    <source>
        <dbReference type="ARBA" id="ARBA00022837"/>
    </source>
</evidence>
<accession>A0ABN8QG96</accession>
<comment type="subunit">
    <text evidence="3">Homotrimer.</text>
</comment>
<dbReference type="PANTHER" id="PTHR45713:SF6">
    <property type="entry name" value="F5_8 TYPE C DOMAIN-CONTAINING PROTEIN"/>
    <property type="match status" value="1"/>
</dbReference>
<evidence type="ECO:0000256" key="1">
    <source>
        <dbReference type="ARBA" id="ARBA00002219"/>
    </source>
</evidence>
<evidence type="ECO:0000256" key="4">
    <source>
        <dbReference type="ARBA" id="ARBA00022723"/>
    </source>
</evidence>
<evidence type="ECO:0000256" key="3">
    <source>
        <dbReference type="ARBA" id="ARBA00011233"/>
    </source>
</evidence>
<comment type="function">
    <text evidence="1">Acts as a defensive agent. Recognizes blood group fucosylated oligosaccharides including A, B, H and Lewis B-type antigens. Does not recognize Lewis A antigen and has low affinity for monovalent haptens.</text>
</comment>
<gene>
    <name evidence="9" type="ORF">PEVE_00003887</name>
</gene>
<feature type="non-terminal residue" evidence="9">
    <location>
        <position position="1"/>
    </location>
</feature>
<feature type="non-terminal residue" evidence="9">
    <location>
        <position position="144"/>
    </location>
</feature>
<evidence type="ECO:0000313" key="10">
    <source>
        <dbReference type="Proteomes" id="UP001159427"/>
    </source>
</evidence>
<dbReference type="Proteomes" id="UP001159427">
    <property type="component" value="Unassembled WGS sequence"/>
</dbReference>
<comment type="similarity">
    <text evidence="2">Belongs to the fucolectin family.</text>
</comment>
<evidence type="ECO:0000313" key="9">
    <source>
        <dbReference type="EMBL" id="CAH3161307.1"/>
    </source>
</evidence>
<comment type="caution">
    <text evidence="9">The sequence shown here is derived from an EMBL/GenBank/DDBJ whole genome shotgun (WGS) entry which is preliminary data.</text>
</comment>
<evidence type="ECO:0000256" key="2">
    <source>
        <dbReference type="ARBA" id="ARBA00010147"/>
    </source>
</evidence>
<evidence type="ECO:0000256" key="7">
    <source>
        <dbReference type="ARBA" id="ARBA00023157"/>
    </source>
</evidence>
<name>A0ABN8QG96_9CNID</name>
<keyword evidence="7" id="KW-1015">Disulfide bond</keyword>
<dbReference type="Pfam" id="PF22633">
    <property type="entry name" value="F5_F8_type_C_2"/>
    <property type="match status" value="1"/>
</dbReference>
<dbReference type="Gene3D" id="2.60.120.260">
    <property type="entry name" value="Galactose-binding domain-like"/>
    <property type="match status" value="1"/>
</dbReference>
<reference evidence="9 10" key="1">
    <citation type="submission" date="2022-05" db="EMBL/GenBank/DDBJ databases">
        <authorList>
            <consortium name="Genoscope - CEA"/>
            <person name="William W."/>
        </authorList>
    </citation>
    <scope>NUCLEOTIDE SEQUENCE [LARGE SCALE GENOMIC DNA]</scope>
</reference>
<feature type="domain" description="Fucolectin tachylectin-4 pentraxin-1" evidence="8">
    <location>
        <begin position="1"/>
        <end position="142"/>
    </location>
</feature>
<dbReference type="SMART" id="SM00607">
    <property type="entry name" value="FTP"/>
    <property type="match status" value="1"/>
</dbReference>
<keyword evidence="5" id="KW-0430">Lectin</keyword>
<proteinExistence type="inferred from homology"/>
<evidence type="ECO:0000256" key="5">
    <source>
        <dbReference type="ARBA" id="ARBA00022734"/>
    </source>
</evidence>
<organism evidence="9 10">
    <name type="scientific">Porites evermanni</name>
    <dbReference type="NCBI Taxonomy" id="104178"/>
    <lineage>
        <taxon>Eukaryota</taxon>
        <taxon>Metazoa</taxon>
        <taxon>Cnidaria</taxon>
        <taxon>Anthozoa</taxon>
        <taxon>Hexacorallia</taxon>
        <taxon>Scleractinia</taxon>
        <taxon>Fungiina</taxon>
        <taxon>Poritidae</taxon>
        <taxon>Porites</taxon>
    </lineage>
</organism>
<keyword evidence="4" id="KW-0479">Metal-binding</keyword>
<protein>
    <recommendedName>
        <fullName evidence="8">Fucolectin tachylectin-4 pentraxin-1 domain-containing protein</fullName>
    </recommendedName>
</protein>
<keyword evidence="6" id="KW-0106">Calcium</keyword>
<keyword evidence="10" id="KW-1185">Reference proteome</keyword>
<evidence type="ECO:0000259" key="8">
    <source>
        <dbReference type="SMART" id="SM00607"/>
    </source>
</evidence>
<dbReference type="SUPFAM" id="SSF49785">
    <property type="entry name" value="Galactose-binding domain-like"/>
    <property type="match status" value="1"/>
</dbReference>
<dbReference type="InterPro" id="IPR051941">
    <property type="entry name" value="BG_Antigen-Binding_Lectin"/>
</dbReference>
<sequence>GASSNAVDGNSNTNFFGGSCAHTRLEKQPWWRVDLENVELVNEVYVVNRGDCCENRLNPFEIRMASIVKRVYKPNLYMYISGINSSNGGITNPKCGDGHRVPGGQGASFFCRPSLYGRYVTIRIHERTEELNFCEVEVYSARRG</sequence>
<dbReference type="InterPro" id="IPR006585">
    <property type="entry name" value="FTP1"/>
</dbReference>
<dbReference type="EMBL" id="CALNXI010001236">
    <property type="protein sequence ID" value="CAH3161307.1"/>
    <property type="molecule type" value="Genomic_DNA"/>
</dbReference>
<dbReference type="PANTHER" id="PTHR45713">
    <property type="entry name" value="FTP DOMAIN-CONTAINING PROTEIN"/>
    <property type="match status" value="1"/>
</dbReference>